<sequence>MKKVIVVFANSVKHGKHCVAGKDVDTKEWIRPVADARGAELGKEQCRYVNPHGKYMVKPLQKVEIELVKYAPLSNQPENWIVGHAPWIQRGNIEAHEVGGYLDVPETLWGIGDRIAYSEIENGNIKIAQSLYLIRGDKLAIYKNQWDKWRASFSYQGNHYDLSVTDPNAHNHLPNPQHQSILCVSLGEKFKPQGSEEDYCFKIVAAII</sequence>
<evidence type="ECO:0000259" key="1">
    <source>
        <dbReference type="Pfam" id="PF22557"/>
    </source>
</evidence>
<reference evidence="2" key="1">
    <citation type="submission" date="2019-02" db="EMBL/GenBank/DDBJ databases">
        <authorList>
            <person name="Gruber-Vodicka R. H."/>
            <person name="Seah K. B. B."/>
        </authorList>
    </citation>
    <scope>NUCLEOTIDE SEQUENCE</scope>
    <source>
        <strain evidence="2">BECK_BZ126</strain>
    </source>
</reference>
<dbReference type="EMBL" id="CAADFW010000004">
    <property type="protein sequence ID" value="VFK54124.1"/>
    <property type="molecule type" value="Genomic_DNA"/>
</dbReference>
<dbReference type="InterPro" id="IPR054335">
    <property type="entry name" value="DuOB_dom"/>
</dbReference>
<name>A0A450ZK27_9GAMM</name>
<protein>
    <recommendedName>
        <fullName evidence="1">Dual OB-containing domain-containing protein</fullName>
    </recommendedName>
</protein>
<dbReference type="Pfam" id="PF22557">
    <property type="entry name" value="DuOB"/>
    <property type="match status" value="1"/>
</dbReference>
<organism evidence="2">
    <name type="scientific">Candidatus Kentrum sp. TC</name>
    <dbReference type="NCBI Taxonomy" id="2126339"/>
    <lineage>
        <taxon>Bacteria</taxon>
        <taxon>Pseudomonadati</taxon>
        <taxon>Pseudomonadota</taxon>
        <taxon>Gammaproteobacteria</taxon>
        <taxon>Candidatus Kentrum</taxon>
    </lineage>
</organism>
<dbReference type="AlphaFoldDB" id="A0A450ZK27"/>
<gene>
    <name evidence="2" type="ORF">BECKTC1821F_GA0114240_100421</name>
</gene>
<proteinExistence type="predicted"/>
<evidence type="ECO:0000313" key="2">
    <source>
        <dbReference type="EMBL" id="VFK54124.1"/>
    </source>
</evidence>
<feature type="domain" description="Dual OB-containing" evidence="1">
    <location>
        <begin position="3"/>
        <end position="207"/>
    </location>
</feature>
<accession>A0A450ZK27</accession>